<keyword evidence="7" id="KW-0902">Two-component regulatory system</keyword>
<dbReference type="PROSITE" id="PS50109">
    <property type="entry name" value="HIS_KIN"/>
    <property type="match status" value="1"/>
</dbReference>
<dbReference type="CDD" id="cd12914">
    <property type="entry name" value="PDC1_DGC_like"/>
    <property type="match status" value="1"/>
</dbReference>
<protein>
    <recommendedName>
        <fullName evidence="2">histidine kinase</fullName>
        <ecNumber evidence="2">2.7.13.3</ecNumber>
    </recommendedName>
</protein>
<dbReference type="CDD" id="cd00082">
    <property type="entry name" value="HisKA"/>
    <property type="match status" value="1"/>
</dbReference>
<dbReference type="InterPro" id="IPR001789">
    <property type="entry name" value="Sig_transdc_resp-reg_receiver"/>
</dbReference>
<dbReference type="CDD" id="cd12915">
    <property type="entry name" value="PDC2_DGC_like"/>
    <property type="match status" value="1"/>
</dbReference>
<dbReference type="EMBL" id="JBHRSB010000009">
    <property type="protein sequence ID" value="MFC3003032.1"/>
    <property type="molecule type" value="Genomic_DNA"/>
</dbReference>
<keyword evidence="10" id="KW-1133">Transmembrane helix</keyword>
<keyword evidence="10" id="KW-0812">Transmembrane</keyword>
<dbReference type="SMART" id="SM00387">
    <property type="entry name" value="HATPase_c"/>
    <property type="match status" value="1"/>
</dbReference>
<evidence type="ECO:0000256" key="5">
    <source>
        <dbReference type="ARBA" id="ARBA00022777"/>
    </source>
</evidence>
<evidence type="ECO:0000256" key="3">
    <source>
        <dbReference type="ARBA" id="ARBA00022679"/>
    </source>
</evidence>
<dbReference type="InterPro" id="IPR005467">
    <property type="entry name" value="His_kinase_dom"/>
</dbReference>
<dbReference type="GO" id="GO:0005524">
    <property type="term" value="F:ATP binding"/>
    <property type="evidence" value="ECO:0007669"/>
    <property type="project" value="UniProtKB-KW"/>
</dbReference>
<dbReference type="CDD" id="cd00156">
    <property type="entry name" value="REC"/>
    <property type="match status" value="1"/>
</dbReference>
<feature type="domain" description="Response regulatory" evidence="12">
    <location>
        <begin position="632"/>
        <end position="745"/>
    </location>
</feature>
<evidence type="ECO:0000256" key="4">
    <source>
        <dbReference type="ARBA" id="ARBA00022741"/>
    </source>
</evidence>
<organism evidence="13 14">
    <name type="scientific">Falsiroseomonas tokyonensis</name>
    <dbReference type="NCBI Taxonomy" id="430521"/>
    <lineage>
        <taxon>Bacteria</taxon>
        <taxon>Pseudomonadati</taxon>
        <taxon>Pseudomonadota</taxon>
        <taxon>Alphaproteobacteria</taxon>
        <taxon>Acetobacterales</taxon>
        <taxon>Roseomonadaceae</taxon>
        <taxon>Falsiroseomonas</taxon>
    </lineage>
</organism>
<evidence type="ECO:0000256" key="6">
    <source>
        <dbReference type="ARBA" id="ARBA00022840"/>
    </source>
</evidence>
<evidence type="ECO:0000256" key="10">
    <source>
        <dbReference type="SAM" id="Phobius"/>
    </source>
</evidence>
<comment type="caution">
    <text evidence="13">The sequence shown here is derived from an EMBL/GenBank/DDBJ whole genome shotgun (WGS) entry which is preliminary data.</text>
</comment>
<evidence type="ECO:0000256" key="9">
    <source>
        <dbReference type="SAM" id="MobiDB-lite"/>
    </source>
</evidence>
<dbReference type="Pfam" id="PF00072">
    <property type="entry name" value="Response_reg"/>
    <property type="match status" value="1"/>
</dbReference>
<dbReference type="InterPro" id="IPR054327">
    <property type="entry name" value="His-kinase-like_sensor"/>
</dbReference>
<evidence type="ECO:0000313" key="13">
    <source>
        <dbReference type="EMBL" id="MFC3003032.1"/>
    </source>
</evidence>
<dbReference type="Pfam" id="PF02518">
    <property type="entry name" value="HATPase_c"/>
    <property type="match status" value="1"/>
</dbReference>
<sequence length="746" mass="79850">MKRPSRLDHAASAPADEGQAVRRRGARGAGHPDKPPLAVSRSMMALLALIVLLPVLVLVAVGSDRRRMVLEEARRDAEATASIMQQHARRLFETQELVLELVADMISDMEEAAIASDGLRRQLLSIVARLDQTDSLWITNAEGDVLASTVPFAPGRNLADLESFREQRDRAQPRYIGSRYVSPATGRPSFAISRRRISPDGRFNGTIHAVISPEVLEEAFAVASTSASGAASLMRTDGLLLVRLPAGGEGLRLAASSTLVQAMARSHDAGVFRTDSSVDGVERLYAYRRVQPFPLYVSFGVDLQARLDGWWQGMLRQAATALAIILLLSGAAWMAWRGAVGRSRALAELRQEAELRHLAEAQLREARALEALGRMARGVAHDFNNLLTVVLGNLEALEEATMDPVLRGVAQRTRRAAEASAHLASSLLAYARTQVLRLQALPVGSLLQDMLPVLQDLATPAIEVRLQTEPELPRCALDPAQLQAAICNLVSNARDAILGGEAATRRPGRILIGAARAQLPDAGVSVDAPGFVAIAITDNGPGMSEDVAARAFEPFFTTKPAGAGSGLGLSQVFGLVTQLGGRMALRSAAGEGTTVTLYLPEARTPLAQQQQDPRAGGGGADAAMPPPGRAARILVVEDQPEIRAMIERMLARSAHRVQSVPGGREALALMQAGERFDLVLSDVLMPDDVEGMALAQRIHALRPETAVLLMSGYVPDGEVTTGAVQGFLRKPFTRRALQEAVQQALA</sequence>
<evidence type="ECO:0000259" key="11">
    <source>
        <dbReference type="PROSITE" id="PS50109"/>
    </source>
</evidence>
<dbReference type="Pfam" id="PF22588">
    <property type="entry name" value="dCache_1_like"/>
    <property type="match status" value="1"/>
</dbReference>
<gene>
    <name evidence="13" type="ORF">ACFOD3_24270</name>
</gene>
<evidence type="ECO:0000256" key="2">
    <source>
        <dbReference type="ARBA" id="ARBA00012438"/>
    </source>
</evidence>
<reference evidence="14" key="1">
    <citation type="journal article" date="2019" name="Int. J. Syst. Evol. Microbiol.">
        <title>The Global Catalogue of Microorganisms (GCM) 10K type strain sequencing project: providing services to taxonomists for standard genome sequencing and annotation.</title>
        <authorList>
            <consortium name="The Broad Institute Genomics Platform"/>
            <consortium name="The Broad Institute Genome Sequencing Center for Infectious Disease"/>
            <person name="Wu L."/>
            <person name="Ma J."/>
        </authorList>
    </citation>
    <scope>NUCLEOTIDE SEQUENCE [LARGE SCALE GENOMIC DNA]</scope>
    <source>
        <strain evidence="14">CGMCC 1.16855</strain>
    </source>
</reference>
<dbReference type="PANTHER" id="PTHR43065">
    <property type="entry name" value="SENSOR HISTIDINE KINASE"/>
    <property type="match status" value="1"/>
</dbReference>
<feature type="transmembrane region" description="Helical" evidence="10">
    <location>
        <begin position="42"/>
        <end position="61"/>
    </location>
</feature>
<keyword evidence="4" id="KW-0547">Nucleotide-binding</keyword>
<keyword evidence="8" id="KW-0597">Phosphoprotein</keyword>
<accession>A0ABV7BZG3</accession>
<dbReference type="SMART" id="SM00448">
    <property type="entry name" value="REC"/>
    <property type="match status" value="1"/>
</dbReference>
<keyword evidence="6 13" id="KW-0067">ATP-binding</keyword>
<dbReference type="SMART" id="SM00388">
    <property type="entry name" value="HisKA"/>
    <property type="match status" value="1"/>
</dbReference>
<dbReference type="InterPro" id="IPR003661">
    <property type="entry name" value="HisK_dim/P_dom"/>
</dbReference>
<evidence type="ECO:0000259" key="12">
    <source>
        <dbReference type="PROSITE" id="PS50110"/>
    </source>
</evidence>
<dbReference type="Proteomes" id="UP001595420">
    <property type="component" value="Unassembled WGS sequence"/>
</dbReference>
<dbReference type="RefSeq" id="WP_216839414.1">
    <property type="nucleotide sequence ID" value="NZ_JAFNJS010000009.1"/>
</dbReference>
<feature type="region of interest" description="Disordered" evidence="9">
    <location>
        <begin position="1"/>
        <end position="35"/>
    </location>
</feature>
<evidence type="ECO:0000256" key="8">
    <source>
        <dbReference type="PROSITE-ProRule" id="PRU00169"/>
    </source>
</evidence>
<dbReference type="EC" id="2.7.13.3" evidence="2"/>
<keyword evidence="10" id="KW-0472">Membrane</keyword>
<proteinExistence type="predicted"/>
<keyword evidence="5" id="KW-0418">Kinase</keyword>
<keyword evidence="3" id="KW-0808">Transferase</keyword>
<dbReference type="PANTHER" id="PTHR43065:SF46">
    <property type="entry name" value="C4-DICARBOXYLATE TRANSPORT SENSOR PROTEIN DCTB"/>
    <property type="match status" value="1"/>
</dbReference>
<feature type="modified residue" description="4-aspartylphosphate" evidence="8">
    <location>
        <position position="682"/>
    </location>
</feature>
<name>A0ABV7BZG3_9PROT</name>
<feature type="domain" description="Histidine kinase" evidence="11">
    <location>
        <begin position="378"/>
        <end position="603"/>
    </location>
</feature>
<dbReference type="InterPro" id="IPR003594">
    <property type="entry name" value="HATPase_dom"/>
</dbReference>
<comment type="catalytic activity">
    <reaction evidence="1">
        <text>ATP + protein L-histidine = ADP + protein N-phospho-L-histidine.</text>
        <dbReference type="EC" id="2.7.13.3"/>
    </reaction>
</comment>
<evidence type="ECO:0000256" key="7">
    <source>
        <dbReference type="ARBA" id="ARBA00023012"/>
    </source>
</evidence>
<keyword evidence="14" id="KW-1185">Reference proteome</keyword>
<feature type="transmembrane region" description="Helical" evidence="10">
    <location>
        <begin position="318"/>
        <end position="336"/>
    </location>
</feature>
<evidence type="ECO:0000313" key="14">
    <source>
        <dbReference type="Proteomes" id="UP001595420"/>
    </source>
</evidence>
<dbReference type="PROSITE" id="PS50110">
    <property type="entry name" value="RESPONSE_REGULATORY"/>
    <property type="match status" value="1"/>
</dbReference>
<evidence type="ECO:0000256" key="1">
    <source>
        <dbReference type="ARBA" id="ARBA00000085"/>
    </source>
</evidence>